<dbReference type="GO" id="GO:0005524">
    <property type="term" value="F:ATP binding"/>
    <property type="evidence" value="ECO:0007669"/>
    <property type="project" value="UniProtKB-KW"/>
</dbReference>
<evidence type="ECO:0000259" key="14">
    <source>
        <dbReference type="Pfam" id="PF00696"/>
    </source>
</evidence>
<evidence type="ECO:0000313" key="15">
    <source>
        <dbReference type="EMBL" id="MDC7226322.1"/>
    </source>
</evidence>
<name>A0AAJ1MJ74_9SPIO</name>
<dbReference type="Pfam" id="PF00696">
    <property type="entry name" value="AA_kinase"/>
    <property type="match status" value="1"/>
</dbReference>
<comment type="pathway">
    <text evidence="2">Pyrimidine metabolism; CTP biosynthesis via de novo pathway; UDP from UMP (UMPK route): step 1/1.</text>
</comment>
<protein>
    <recommendedName>
        <fullName evidence="5">Uridylate kinase</fullName>
        <ecNumber evidence="4">2.7.4.22</ecNumber>
    </recommendedName>
    <alternativeName>
        <fullName evidence="12">Uridine monophosphate kinase</fullName>
    </alternativeName>
</protein>
<accession>A0AAJ1MJ74</accession>
<dbReference type="PANTHER" id="PTHR42833">
    <property type="entry name" value="URIDYLATE KINASE"/>
    <property type="match status" value="1"/>
</dbReference>
<comment type="similarity">
    <text evidence="3">Belongs to the UMP kinase family.</text>
</comment>
<organism evidence="15 16">
    <name type="scientific">Candidatus Thalassospirochaeta sargassi</name>
    <dbReference type="NCBI Taxonomy" id="3119039"/>
    <lineage>
        <taxon>Bacteria</taxon>
        <taxon>Pseudomonadati</taxon>
        <taxon>Spirochaetota</taxon>
        <taxon>Spirochaetia</taxon>
        <taxon>Spirochaetales</taxon>
        <taxon>Spirochaetaceae</taxon>
        <taxon>Candidatus Thalassospirochaeta</taxon>
    </lineage>
</organism>
<gene>
    <name evidence="15" type="primary">pyrH</name>
    <name evidence="15" type="ORF">PQJ61_06130</name>
</gene>
<evidence type="ECO:0000256" key="5">
    <source>
        <dbReference type="ARBA" id="ARBA00016403"/>
    </source>
</evidence>
<evidence type="ECO:0000313" key="16">
    <source>
        <dbReference type="Proteomes" id="UP001221217"/>
    </source>
</evidence>
<evidence type="ECO:0000256" key="7">
    <source>
        <dbReference type="ARBA" id="ARBA00022679"/>
    </source>
</evidence>
<evidence type="ECO:0000256" key="9">
    <source>
        <dbReference type="ARBA" id="ARBA00022777"/>
    </source>
</evidence>
<dbReference type="Gene3D" id="3.40.1160.10">
    <property type="entry name" value="Acetylglutamate kinase-like"/>
    <property type="match status" value="1"/>
</dbReference>
<dbReference type="GO" id="GO:0005737">
    <property type="term" value="C:cytoplasm"/>
    <property type="evidence" value="ECO:0007669"/>
    <property type="project" value="UniProtKB-SubCell"/>
</dbReference>
<reference evidence="15 16" key="1">
    <citation type="submission" date="2022-12" db="EMBL/GenBank/DDBJ databases">
        <title>Metagenome assembled genome from gulf of manar.</title>
        <authorList>
            <person name="Kohli P."/>
            <person name="Pk S."/>
            <person name="Venkata Ramana C."/>
            <person name="Sasikala C."/>
        </authorList>
    </citation>
    <scope>NUCLEOTIDE SEQUENCE [LARGE SCALE GENOMIC DNA]</scope>
    <source>
        <strain evidence="15">JB008</strain>
    </source>
</reference>
<dbReference type="EMBL" id="JAQQAL010000011">
    <property type="protein sequence ID" value="MDC7226322.1"/>
    <property type="molecule type" value="Genomic_DNA"/>
</dbReference>
<evidence type="ECO:0000256" key="12">
    <source>
        <dbReference type="ARBA" id="ARBA00032092"/>
    </source>
</evidence>
<dbReference type="PANTHER" id="PTHR42833:SF4">
    <property type="entry name" value="URIDYLATE KINASE PUMPKIN, CHLOROPLASTIC"/>
    <property type="match status" value="1"/>
</dbReference>
<evidence type="ECO:0000256" key="11">
    <source>
        <dbReference type="ARBA" id="ARBA00022975"/>
    </source>
</evidence>
<evidence type="ECO:0000256" key="8">
    <source>
        <dbReference type="ARBA" id="ARBA00022741"/>
    </source>
</evidence>
<dbReference type="InterPro" id="IPR001048">
    <property type="entry name" value="Asp/Glu/Uridylate_kinase"/>
</dbReference>
<keyword evidence="11" id="KW-0665">Pyrimidine biosynthesis</keyword>
<dbReference type="AlphaFoldDB" id="A0AAJ1MJ74"/>
<comment type="caution">
    <text evidence="15">The sequence shown here is derived from an EMBL/GenBank/DDBJ whole genome shotgun (WGS) entry which is preliminary data.</text>
</comment>
<dbReference type="NCBIfam" id="TIGR02076">
    <property type="entry name" value="pyrH_arch"/>
    <property type="match status" value="1"/>
</dbReference>
<dbReference type="GO" id="GO:0033862">
    <property type="term" value="F:UMP kinase activity"/>
    <property type="evidence" value="ECO:0007669"/>
    <property type="project" value="UniProtKB-EC"/>
</dbReference>
<proteinExistence type="inferred from homology"/>
<evidence type="ECO:0000256" key="13">
    <source>
        <dbReference type="ARBA" id="ARBA00047767"/>
    </source>
</evidence>
<keyword evidence="10" id="KW-0067">ATP-binding</keyword>
<feature type="domain" description="Aspartate/glutamate/uridylate kinase" evidence="14">
    <location>
        <begin position="4"/>
        <end position="198"/>
    </location>
</feature>
<dbReference type="GO" id="GO:0006225">
    <property type="term" value="P:UDP biosynthetic process"/>
    <property type="evidence" value="ECO:0007669"/>
    <property type="project" value="TreeGrafter"/>
</dbReference>
<evidence type="ECO:0000256" key="6">
    <source>
        <dbReference type="ARBA" id="ARBA00022490"/>
    </source>
</evidence>
<dbReference type="InterPro" id="IPR011817">
    <property type="entry name" value="Uridylate_kinase"/>
</dbReference>
<keyword evidence="6" id="KW-0963">Cytoplasm</keyword>
<comment type="subcellular location">
    <subcellularLocation>
        <location evidence="1">Cytoplasm</location>
    </subcellularLocation>
</comment>
<keyword evidence="7" id="KW-0808">Transferase</keyword>
<dbReference type="InterPro" id="IPR036393">
    <property type="entry name" value="AceGlu_kinase-like_sf"/>
</dbReference>
<dbReference type="SUPFAM" id="SSF53633">
    <property type="entry name" value="Carbamate kinase-like"/>
    <property type="match status" value="1"/>
</dbReference>
<keyword evidence="8" id="KW-0547">Nucleotide-binding</keyword>
<evidence type="ECO:0000256" key="4">
    <source>
        <dbReference type="ARBA" id="ARBA00012899"/>
    </source>
</evidence>
<keyword evidence="9 15" id="KW-0418">Kinase</keyword>
<evidence type="ECO:0000256" key="3">
    <source>
        <dbReference type="ARBA" id="ARBA00007614"/>
    </source>
</evidence>
<comment type="catalytic activity">
    <reaction evidence="13">
        <text>UMP + ATP = UDP + ADP</text>
        <dbReference type="Rhea" id="RHEA:24400"/>
        <dbReference type="ChEBI" id="CHEBI:30616"/>
        <dbReference type="ChEBI" id="CHEBI:57865"/>
        <dbReference type="ChEBI" id="CHEBI:58223"/>
        <dbReference type="ChEBI" id="CHEBI:456216"/>
        <dbReference type="EC" id="2.7.4.22"/>
    </reaction>
</comment>
<evidence type="ECO:0000256" key="10">
    <source>
        <dbReference type="ARBA" id="ARBA00022840"/>
    </source>
</evidence>
<sequence length="231" mass="25130">MENIKVISLGGSIIAPDKVDTEFLKEFHSEITAYLNRNPKRKLIFVTGGGGPARAYQTAYREISSAADTDLQDWIGIMATRLNGQLVKGIFGELCKNEVVTDPSAPGSFDGRIMVAAGWKPGWSTDFDAVVLAERFGADTVINLSNISKVYSADPKLDPDAVPLDKMSWDELKELVGDKWVPGKNVPFDPVATKKAAELNLTVITAAGKDIKNMSKLLENEEFEGTVIGPR</sequence>
<dbReference type="Proteomes" id="UP001221217">
    <property type="component" value="Unassembled WGS sequence"/>
</dbReference>
<evidence type="ECO:0000256" key="1">
    <source>
        <dbReference type="ARBA" id="ARBA00004496"/>
    </source>
</evidence>
<dbReference type="PIRSF" id="PIRSF005650">
    <property type="entry name" value="Uridylate_kin"/>
    <property type="match status" value="1"/>
</dbReference>
<evidence type="ECO:0000256" key="2">
    <source>
        <dbReference type="ARBA" id="ARBA00004791"/>
    </source>
</evidence>
<dbReference type="EC" id="2.7.4.22" evidence="4"/>
<dbReference type="InterPro" id="IPR011818">
    <property type="entry name" value="Uridylate_kinase_arch/spir"/>
</dbReference>